<comment type="caution">
    <text evidence="1">The sequence shown here is derived from an EMBL/GenBank/DDBJ whole genome shotgun (WGS) entry which is preliminary data.</text>
</comment>
<dbReference type="EMBL" id="BGZK01000641">
    <property type="protein sequence ID" value="GBP54175.1"/>
    <property type="molecule type" value="Genomic_DNA"/>
</dbReference>
<sequence>MTTDGRCKACARASRREPLDAHAALAIGDNYGAIIVHKERINHENMLFITDDIYIWDMGDGRSAPTTANNKGLQGVAEAGARGGRVPLARRARRRHQHAPARLTSPILRCNGRISQKQSPEVAPLAFFDSAVLFCFSRPSDCEAPDSLEFARRSVKPSLAPDLHFIV</sequence>
<protein>
    <submittedName>
        <fullName evidence="1">Uncharacterized protein</fullName>
    </submittedName>
</protein>
<evidence type="ECO:0000313" key="1">
    <source>
        <dbReference type="EMBL" id="GBP54175.1"/>
    </source>
</evidence>
<dbReference type="AlphaFoldDB" id="A0A4C1WVT5"/>
<proteinExistence type="predicted"/>
<dbReference type="Proteomes" id="UP000299102">
    <property type="component" value="Unassembled WGS sequence"/>
</dbReference>
<evidence type="ECO:0000313" key="2">
    <source>
        <dbReference type="Proteomes" id="UP000299102"/>
    </source>
</evidence>
<organism evidence="1 2">
    <name type="scientific">Eumeta variegata</name>
    <name type="common">Bagworm moth</name>
    <name type="synonym">Eumeta japonica</name>
    <dbReference type="NCBI Taxonomy" id="151549"/>
    <lineage>
        <taxon>Eukaryota</taxon>
        <taxon>Metazoa</taxon>
        <taxon>Ecdysozoa</taxon>
        <taxon>Arthropoda</taxon>
        <taxon>Hexapoda</taxon>
        <taxon>Insecta</taxon>
        <taxon>Pterygota</taxon>
        <taxon>Neoptera</taxon>
        <taxon>Endopterygota</taxon>
        <taxon>Lepidoptera</taxon>
        <taxon>Glossata</taxon>
        <taxon>Ditrysia</taxon>
        <taxon>Tineoidea</taxon>
        <taxon>Psychidae</taxon>
        <taxon>Oiketicinae</taxon>
        <taxon>Eumeta</taxon>
    </lineage>
</organism>
<gene>
    <name evidence="1" type="ORF">EVAR_43200_1</name>
</gene>
<reference evidence="1 2" key="1">
    <citation type="journal article" date="2019" name="Commun. Biol.">
        <title>The bagworm genome reveals a unique fibroin gene that provides high tensile strength.</title>
        <authorList>
            <person name="Kono N."/>
            <person name="Nakamura H."/>
            <person name="Ohtoshi R."/>
            <person name="Tomita M."/>
            <person name="Numata K."/>
            <person name="Arakawa K."/>
        </authorList>
    </citation>
    <scope>NUCLEOTIDE SEQUENCE [LARGE SCALE GENOMIC DNA]</scope>
</reference>
<keyword evidence="2" id="KW-1185">Reference proteome</keyword>
<accession>A0A4C1WVT5</accession>
<name>A0A4C1WVT5_EUMVA</name>